<keyword evidence="3" id="KW-1185">Reference proteome</keyword>
<accession>A0AAP0N782</accession>
<dbReference type="AlphaFoldDB" id="A0AAP0N782"/>
<keyword evidence="1" id="KW-0812">Transmembrane</keyword>
<evidence type="ECO:0000256" key="1">
    <source>
        <dbReference type="SAM" id="Phobius"/>
    </source>
</evidence>
<protein>
    <submittedName>
        <fullName evidence="2">Uncharacterized protein</fullName>
    </submittedName>
</protein>
<organism evidence="2 3">
    <name type="scientific">Liquidambar formosana</name>
    <name type="common">Formosan gum</name>
    <dbReference type="NCBI Taxonomy" id="63359"/>
    <lineage>
        <taxon>Eukaryota</taxon>
        <taxon>Viridiplantae</taxon>
        <taxon>Streptophyta</taxon>
        <taxon>Embryophyta</taxon>
        <taxon>Tracheophyta</taxon>
        <taxon>Spermatophyta</taxon>
        <taxon>Magnoliopsida</taxon>
        <taxon>eudicotyledons</taxon>
        <taxon>Gunneridae</taxon>
        <taxon>Pentapetalae</taxon>
        <taxon>Saxifragales</taxon>
        <taxon>Altingiaceae</taxon>
        <taxon>Liquidambar</taxon>
    </lineage>
</organism>
<sequence>MRRSEAESVDHLFLHCSIARFLWLKLFHIASISWVSPRDCCISMFLVDFSVLSVSKRALILWISAILAIFWIIWLERNARIFKDRFEEVESTGSDFIFGCFLGIYFQRVLGGSFFASNWRAVCGI</sequence>
<evidence type="ECO:0000313" key="2">
    <source>
        <dbReference type="EMBL" id="KAK9267760.1"/>
    </source>
</evidence>
<evidence type="ECO:0000313" key="3">
    <source>
        <dbReference type="Proteomes" id="UP001415857"/>
    </source>
</evidence>
<dbReference type="EMBL" id="JBBPBK010000016">
    <property type="protein sequence ID" value="KAK9267760.1"/>
    <property type="molecule type" value="Genomic_DNA"/>
</dbReference>
<feature type="transmembrane region" description="Helical" evidence="1">
    <location>
        <begin position="12"/>
        <end position="34"/>
    </location>
</feature>
<name>A0AAP0N782_LIQFO</name>
<feature type="transmembrane region" description="Helical" evidence="1">
    <location>
        <begin position="54"/>
        <end position="75"/>
    </location>
</feature>
<gene>
    <name evidence="2" type="ORF">L1049_010194</name>
</gene>
<reference evidence="2 3" key="1">
    <citation type="journal article" date="2024" name="Plant J.">
        <title>Genome sequences and population genomics reveal climatic adaptation and genomic divergence between two closely related sweetgum species.</title>
        <authorList>
            <person name="Xu W.Q."/>
            <person name="Ren C.Q."/>
            <person name="Zhang X.Y."/>
            <person name="Comes H.P."/>
            <person name="Liu X.H."/>
            <person name="Li Y.G."/>
            <person name="Kettle C.J."/>
            <person name="Jalonen R."/>
            <person name="Gaisberger H."/>
            <person name="Ma Y.Z."/>
            <person name="Qiu Y.X."/>
        </authorList>
    </citation>
    <scope>NUCLEOTIDE SEQUENCE [LARGE SCALE GENOMIC DNA]</scope>
    <source>
        <strain evidence="2">Hangzhou</strain>
    </source>
</reference>
<dbReference type="Proteomes" id="UP001415857">
    <property type="component" value="Unassembled WGS sequence"/>
</dbReference>
<comment type="caution">
    <text evidence="2">The sequence shown here is derived from an EMBL/GenBank/DDBJ whole genome shotgun (WGS) entry which is preliminary data.</text>
</comment>
<proteinExistence type="predicted"/>
<keyword evidence="1" id="KW-0472">Membrane</keyword>
<keyword evidence="1" id="KW-1133">Transmembrane helix</keyword>